<evidence type="ECO:0000313" key="1">
    <source>
        <dbReference type="EMBL" id="UYV30152.1"/>
    </source>
</evidence>
<sequence>MNLTNIIEIDTPFITNKGELYTLNLLDSNLKLELNSHEYHELKKAIVASYELTENSNHWIQQRVKTVLKAHRAAFDFLVNEGYFSERFCITDKSFDKKHFNRLDMTIEDFLHKYMYSVKGFPVATREFFDFLNRKIGNKTEIGIKDGESQLNNWTNLNHNFKSLTEEEKKKRYKLEPFCVSNASVFIGFVRPETTVQNILKIKNGSITFEVTGDDVLRLYKLFLTEEEFKLHKQGIEIWKLSDDIIKANNIFFDNLETIGFDKKWAEFKSDEELNKERLSDIMMEYDQALISIDSLSSYISNG</sequence>
<accession>A0AA46UQP0</accession>
<dbReference type="RefSeq" id="WP_053314708.1">
    <property type="nucleotide sequence ID" value="NZ_CP062152.1"/>
</dbReference>
<keyword evidence="1" id="KW-0614">Plasmid</keyword>
<dbReference type="Proteomes" id="UP001163036">
    <property type="component" value="Plasmid pVP-16-VB00198-1"/>
</dbReference>
<dbReference type="AlphaFoldDB" id="A0AA46UQP0"/>
<reference evidence="1" key="1">
    <citation type="submission" date="2022-05" db="EMBL/GenBank/DDBJ databases">
        <title>Megaplasmid of Vibrio parahaemolyticus.</title>
        <authorList>
            <person name="Strauch E."/>
            <person name="Borowiak M."/>
        </authorList>
    </citation>
    <scope>NUCLEOTIDE SEQUENCE</scope>
    <source>
        <strain evidence="1">16-VB00198</strain>
        <plasmid evidence="1">pVP-16-VB00198-1</plasmid>
    </source>
</reference>
<proteinExistence type="predicted"/>
<organism evidence="1 2">
    <name type="scientific">Vibrio parahaemolyticus</name>
    <dbReference type="NCBI Taxonomy" id="670"/>
    <lineage>
        <taxon>Bacteria</taxon>
        <taxon>Pseudomonadati</taxon>
        <taxon>Pseudomonadota</taxon>
        <taxon>Gammaproteobacteria</taxon>
        <taxon>Vibrionales</taxon>
        <taxon>Vibrionaceae</taxon>
        <taxon>Vibrio</taxon>
    </lineage>
</organism>
<protein>
    <submittedName>
        <fullName evidence="1">Uncharacterized protein</fullName>
    </submittedName>
</protein>
<dbReference type="EMBL" id="CP097357">
    <property type="protein sequence ID" value="UYV30152.1"/>
    <property type="molecule type" value="Genomic_DNA"/>
</dbReference>
<name>A0AA46UQP0_VIBPH</name>
<evidence type="ECO:0000313" key="2">
    <source>
        <dbReference type="Proteomes" id="UP001163036"/>
    </source>
</evidence>
<gene>
    <name evidence="1" type="ORF">M5598_24085</name>
</gene>
<geneLocation type="plasmid" evidence="1 2">
    <name>pVP-16-VB00198-1</name>
</geneLocation>